<dbReference type="GO" id="GO:0046500">
    <property type="term" value="P:S-adenosylmethionine metabolic process"/>
    <property type="evidence" value="ECO:0007669"/>
    <property type="project" value="TreeGrafter"/>
</dbReference>
<dbReference type="PANTHER" id="PTHR16458">
    <property type="entry name" value="GLYCINE N-METHYLTRANSFERASE"/>
    <property type="match status" value="1"/>
</dbReference>
<name>A0A0W8FHQ0_9ZZZZ</name>
<comment type="caution">
    <text evidence="5">The sequence shown here is derived from an EMBL/GenBank/DDBJ whole genome shotgun (WGS) entry which is preliminary data.</text>
</comment>
<dbReference type="EMBL" id="LNQE01001253">
    <property type="protein sequence ID" value="KUG19827.1"/>
    <property type="molecule type" value="Genomic_DNA"/>
</dbReference>
<proteinExistence type="predicted"/>
<feature type="domain" description="Methyltransferase" evidence="4">
    <location>
        <begin position="34"/>
        <end position="131"/>
    </location>
</feature>
<dbReference type="GO" id="GO:0042802">
    <property type="term" value="F:identical protein binding"/>
    <property type="evidence" value="ECO:0007669"/>
    <property type="project" value="TreeGrafter"/>
</dbReference>
<evidence type="ECO:0000256" key="2">
    <source>
        <dbReference type="ARBA" id="ARBA00022679"/>
    </source>
</evidence>
<evidence type="ECO:0000313" key="5">
    <source>
        <dbReference type="EMBL" id="KUG19827.1"/>
    </source>
</evidence>
<dbReference type="EC" id="2.1.1.20" evidence="5"/>
<dbReference type="GO" id="GO:0016594">
    <property type="term" value="F:glycine binding"/>
    <property type="evidence" value="ECO:0007669"/>
    <property type="project" value="TreeGrafter"/>
</dbReference>
<dbReference type="AlphaFoldDB" id="A0A0W8FHQ0"/>
<evidence type="ECO:0000259" key="4">
    <source>
        <dbReference type="Pfam" id="PF13649"/>
    </source>
</evidence>
<accession>A0A0W8FHQ0</accession>
<dbReference type="GO" id="GO:0051289">
    <property type="term" value="P:protein homotetramerization"/>
    <property type="evidence" value="ECO:0007669"/>
    <property type="project" value="TreeGrafter"/>
</dbReference>
<organism evidence="5">
    <name type="scientific">hydrocarbon metagenome</name>
    <dbReference type="NCBI Taxonomy" id="938273"/>
    <lineage>
        <taxon>unclassified sequences</taxon>
        <taxon>metagenomes</taxon>
        <taxon>ecological metagenomes</taxon>
    </lineage>
</organism>
<dbReference type="GO" id="GO:1901052">
    <property type="term" value="P:sarcosine metabolic process"/>
    <property type="evidence" value="ECO:0007669"/>
    <property type="project" value="TreeGrafter"/>
</dbReference>
<dbReference type="GO" id="GO:0032259">
    <property type="term" value="P:methylation"/>
    <property type="evidence" value="ECO:0007669"/>
    <property type="project" value="UniProtKB-KW"/>
</dbReference>
<dbReference type="SUPFAM" id="SSF53335">
    <property type="entry name" value="S-adenosyl-L-methionine-dependent methyltransferases"/>
    <property type="match status" value="1"/>
</dbReference>
<gene>
    <name evidence="5" type="ORF">ASZ90_010440</name>
</gene>
<dbReference type="InterPro" id="IPR014369">
    <property type="entry name" value="Gly/Sar_N_MeTrfase"/>
</dbReference>
<dbReference type="PANTHER" id="PTHR16458:SF2">
    <property type="entry name" value="GLYCINE N-METHYLTRANSFERASE"/>
    <property type="match status" value="1"/>
</dbReference>
<dbReference type="Gene3D" id="3.40.50.150">
    <property type="entry name" value="Vaccinia Virus protein VP39"/>
    <property type="match status" value="1"/>
</dbReference>
<dbReference type="Pfam" id="PF13649">
    <property type="entry name" value="Methyltransf_25"/>
    <property type="match status" value="1"/>
</dbReference>
<dbReference type="GO" id="GO:1904047">
    <property type="term" value="F:S-adenosyl-L-methionine binding"/>
    <property type="evidence" value="ECO:0007669"/>
    <property type="project" value="TreeGrafter"/>
</dbReference>
<evidence type="ECO:0000256" key="1">
    <source>
        <dbReference type="ARBA" id="ARBA00022603"/>
    </source>
</evidence>
<keyword evidence="2 5" id="KW-0808">Transferase</keyword>
<dbReference type="GO" id="GO:0005829">
    <property type="term" value="C:cytosol"/>
    <property type="evidence" value="ECO:0007669"/>
    <property type="project" value="TreeGrafter"/>
</dbReference>
<dbReference type="InterPro" id="IPR041698">
    <property type="entry name" value="Methyltransf_25"/>
</dbReference>
<reference evidence="5" key="1">
    <citation type="journal article" date="2015" name="Proc. Natl. Acad. Sci. U.S.A.">
        <title>Networks of energetic and metabolic interactions define dynamics in microbial communities.</title>
        <authorList>
            <person name="Embree M."/>
            <person name="Liu J.K."/>
            <person name="Al-Bassam M.M."/>
            <person name="Zengler K."/>
        </authorList>
    </citation>
    <scope>NUCLEOTIDE SEQUENCE</scope>
</reference>
<dbReference type="InterPro" id="IPR029063">
    <property type="entry name" value="SAM-dependent_MTases_sf"/>
</dbReference>
<dbReference type="PROSITE" id="PS51600">
    <property type="entry name" value="SAM_GNMT"/>
    <property type="match status" value="1"/>
</dbReference>
<protein>
    <submittedName>
        <fullName evidence="5">Glycine n-methyltransferase</fullName>
        <ecNumber evidence="5">2.1.1.20</ecNumber>
    </submittedName>
</protein>
<keyword evidence="1 5" id="KW-0489">Methyltransferase</keyword>
<keyword evidence="3" id="KW-0949">S-adenosyl-L-methionine</keyword>
<dbReference type="GO" id="GO:0006111">
    <property type="term" value="P:regulation of gluconeogenesis"/>
    <property type="evidence" value="ECO:0007669"/>
    <property type="project" value="TreeGrafter"/>
</dbReference>
<dbReference type="Gene3D" id="3.30.46.10">
    <property type="entry name" value="Glycine N-methyltransferase, chain A, domain 1"/>
    <property type="match status" value="1"/>
</dbReference>
<dbReference type="GO" id="GO:0046498">
    <property type="term" value="P:S-adenosylhomocysteine metabolic process"/>
    <property type="evidence" value="ECO:0007669"/>
    <property type="project" value="TreeGrafter"/>
</dbReference>
<dbReference type="CDD" id="cd02440">
    <property type="entry name" value="AdoMet_MTases"/>
    <property type="match status" value="1"/>
</dbReference>
<dbReference type="GO" id="GO:0017174">
    <property type="term" value="F:glycine N-methyltransferase activity"/>
    <property type="evidence" value="ECO:0007669"/>
    <property type="project" value="UniProtKB-EC"/>
</dbReference>
<evidence type="ECO:0000256" key="3">
    <source>
        <dbReference type="ARBA" id="ARBA00022691"/>
    </source>
</evidence>
<dbReference type="GO" id="GO:0006730">
    <property type="term" value="P:one-carbon metabolic process"/>
    <property type="evidence" value="ECO:0007669"/>
    <property type="project" value="TreeGrafter"/>
</dbReference>
<sequence>MSERWDEIVNWEKRKESEDGFFETLLKDYGVIDVLDIACGTGFHAIHLAKEGFNVKATDGSDEMLAQARANAGEHNVELEIGKADWLTLTKNIDERYDAVICLGNALTHLFYREYYQRAINEVYRLLHRGGIFVVDQRNYDAILDKGYTSKHKYYYCGEEIEIHPVTIQDDLVEIEYKFSAIEKYYLSLHPIRRDILTRYLFEAGFDEVRTYGDFEEEFEPYEPDFLIHVAEKK</sequence>